<accession>L7VUI6</accession>
<evidence type="ECO:0000313" key="1">
    <source>
        <dbReference type="EMBL" id="AGC69243.1"/>
    </source>
</evidence>
<dbReference type="KEGG" id="css:Cst_c22830"/>
<dbReference type="Proteomes" id="UP000011220">
    <property type="component" value="Chromosome"/>
</dbReference>
<dbReference type="AlphaFoldDB" id="L7VUI6"/>
<reference evidence="1 2" key="1">
    <citation type="journal article" date="2013" name="Genome Announc.">
        <title>Complete genome sequence of Clostridium stercorarium subsp. stercorarium strain DSM 8532, a thermophilic degrader of plant cell wall fibers.</title>
        <authorList>
            <person name="Poehlein A."/>
            <person name="Zverlov V.V."/>
            <person name="Daniel R."/>
            <person name="Schwarz W.H."/>
            <person name="Liebl W."/>
        </authorList>
    </citation>
    <scope>NUCLEOTIDE SEQUENCE [LARGE SCALE GENOMIC DNA]</scope>
    <source>
        <strain evidence="2">ATCC 35414 / DSM 8532 / NCIMB 11754</strain>
    </source>
</reference>
<name>L7VUI6_THES1</name>
<protein>
    <submittedName>
        <fullName evidence="1">Uncharacterized protein</fullName>
    </submittedName>
</protein>
<dbReference type="STRING" id="1121335.Cst_c22830"/>
<dbReference type="PATRIC" id="fig|1121335.3.peg.2290"/>
<organism evidence="1 2">
    <name type="scientific">Thermoclostridium stercorarium (strain ATCC 35414 / DSM 8532 / NCIMB 11754)</name>
    <name type="common">Clostridium stercorarium</name>
    <dbReference type="NCBI Taxonomy" id="1121335"/>
    <lineage>
        <taxon>Bacteria</taxon>
        <taxon>Bacillati</taxon>
        <taxon>Bacillota</taxon>
        <taxon>Clostridia</taxon>
        <taxon>Eubacteriales</taxon>
        <taxon>Oscillospiraceae</taxon>
        <taxon>Thermoclostridium</taxon>
    </lineage>
</organism>
<proteinExistence type="predicted"/>
<evidence type="ECO:0000313" key="2">
    <source>
        <dbReference type="Proteomes" id="UP000011220"/>
    </source>
</evidence>
<dbReference type="EMBL" id="CP004044">
    <property type="protein sequence ID" value="AGC69243.1"/>
    <property type="molecule type" value="Genomic_DNA"/>
</dbReference>
<sequence length="61" mass="7083">MFKNAAKRNKPGKARFFFCSFDTMCYNYPVFLSISRMIAEVLKETIYNSCAKGVVREVFTL</sequence>
<gene>
    <name evidence="1" type="ordered locus">Cst_c22830</name>
</gene>
<keyword evidence="2" id="KW-1185">Reference proteome</keyword>